<dbReference type="InterPro" id="IPR028082">
    <property type="entry name" value="Peripla_BP_I"/>
</dbReference>
<dbReference type="EMBL" id="JBHUIP010000004">
    <property type="protein sequence ID" value="MFD2262630.1"/>
    <property type="molecule type" value="Genomic_DNA"/>
</dbReference>
<dbReference type="InterPro" id="IPR028081">
    <property type="entry name" value="Leu-bd"/>
</dbReference>
<dbReference type="SUPFAM" id="SSF53822">
    <property type="entry name" value="Periplasmic binding protein-like I"/>
    <property type="match status" value="1"/>
</dbReference>
<gene>
    <name evidence="6" type="ORF">ACFSM5_07000</name>
</gene>
<dbReference type="InterPro" id="IPR051010">
    <property type="entry name" value="BCAA_transport"/>
</dbReference>
<feature type="chain" id="PRO_5047069879" evidence="4">
    <location>
        <begin position="22"/>
        <end position="383"/>
    </location>
</feature>
<organism evidence="6 7">
    <name type="scientific">Lacibacterium aquatile</name>
    <dbReference type="NCBI Taxonomy" id="1168082"/>
    <lineage>
        <taxon>Bacteria</taxon>
        <taxon>Pseudomonadati</taxon>
        <taxon>Pseudomonadota</taxon>
        <taxon>Alphaproteobacteria</taxon>
        <taxon>Rhodospirillales</taxon>
        <taxon>Rhodospirillaceae</taxon>
    </lineage>
</organism>
<evidence type="ECO:0000256" key="1">
    <source>
        <dbReference type="ARBA" id="ARBA00010062"/>
    </source>
</evidence>
<evidence type="ECO:0000256" key="4">
    <source>
        <dbReference type="SAM" id="SignalP"/>
    </source>
</evidence>
<evidence type="ECO:0000259" key="5">
    <source>
        <dbReference type="Pfam" id="PF13458"/>
    </source>
</evidence>
<comment type="caution">
    <text evidence="6">The sequence shown here is derived from an EMBL/GenBank/DDBJ whole genome shotgun (WGS) entry which is preliminary data.</text>
</comment>
<protein>
    <submittedName>
        <fullName evidence="6">ABC transporter substrate-binding protein</fullName>
    </submittedName>
</protein>
<sequence>MQRSVVLLAATLSGASSLALANEPIRIGVIASYSGAYADYGRQINNGIALYLKENNSLLAGKPVTLIRKDTSGADPALAARHARELATVDKVAAIVGLDFSPNALAIAPIATQAKLPVIVMNAAAAAIPAKSPYIARVSFTVSQVSAPMGDWAAAQGLKNAVTLVADYGPGMDAEKAFTERFKAAGGSVTESLRAPLSNPDFAPFVQKIKDLKPQAAFFFLPSGEQPTALLKVWQERGLEAAGVKLIATGEATDDSFLPSQGDLALGLVTTHHYSYAHPSDANRRYVAAYEAEFGKSLRPSYMSVAAYDGMNALGKALEKTSGSLDGDKIMEALRGLTFESPRGPIMIDAETRDIVQTVYVRKVEKIDGQLVNREFERFDAVR</sequence>
<dbReference type="Proteomes" id="UP001597295">
    <property type="component" value="Unassembled WGS sequence"/>
</dbReference>
<dbReference type="Gene3D" id="3.40.50.2300">
    <property type="match status" value="2"/>
</dbReference>
<proteinExistence type="inferred from homology"/>
<keyword evidence="7" id="KW-1185">Reference proteome</keyword>
<reference evidence="7" key="1">
    <citation type="journal article" date="2019" name="Int. J. Syst. Evol. Microbiol.">
        <title>The Global Catalogue of Microorganisms (GCM) 10K type strain sequencing project: providing services to taxonomists for standard genome sequencing and annotation.</title>
        <authorList>
            <consortium name="The Broad Institute Genomics Platform"/>
            <consortium name="The Broad Institute Genome Sequencing Center for Infectious Disease"/>
            <person name="Wu L."/>
            <person name="Ma J."/>
        </authorList>
    </citation>
    <scope>NUCLEOTIDE SEQUENCE [LARGE SCALE GENOMIC DNA]</scope>
    <source>
        <strain evidence="7">CGMCC 1.19062</strain>
    </source>
</reference>
<keyword evidence="2 4" id="KW-0732">Signal</keyword>
<evidence type="ECO:0000256" key="2">
    <source>
        <dbReference type="ARBA" id="ARBA00022729"/>
    </source>
</evidence>
<feature type="signal peptide" evidence="4">
    <location>
        <begin position="1"/>
        <end position="21"/>
    </location>
</feature>
<dbReference type="PANTHER" id="PTHR30483">
    <property type="entry name" value="LEUCINE-SPECIFIC-BINDING PROTEIN"/>
    <property type="match status" value="1"/>
</dbReference>
<keyword evidence="3" id="KW-0029">Amino-acid transport</keyword>
<evidence type="ECO:0000313" key="7">
    <source>
        <dbReference type="Proteomes" id="UP001597295"/>
    </source>
</evidence>
<evidence type="ECO:0000256" key="3">
    <source>
        <dbReference type="ARBA" id="ARBA00022970"/>
    </source>
</evidence>
<dbReference type="RefSeq" id="WP_379875587.1">
    <property type="nucleotide sequence ID" value="NZ_JBHUIP010000004.1"/>
</dbReference>
<accession>A0ABW5DTP6</accession>
<feature type="domain" description="Leucine-binding protein" evidence="5">
    <location>
        <begin position="24"/>
        <end position="365"/>
    </location>
</feature>
<comment type="similarity">
    <text evidence="1">Belongs to the leucine-binding protein family.</text>
</comment>
<dbReference type="Pfam" id="PF13458">
    <property type="entry name" value="Peripla_BP_6"/>
    <property type="match status" value="1"/>
</dbReference>
<dbReference type="PANTHER" id="PTHR30483:SF6">
    <property type="entry name" value="PERIPLASMIC BINDING PROTEIN OF ABC TRANSPORTER FOR NATURAL AMINO ACIDS"/>
    <property type="match status" value="1"/>
</dbReference>
<dbReference type="CDD" id="cd20013">
    <property type="entry name" value="PBP1_RPA0985_benzoate-like"/>
    <property type="match status" value="1"/>
</dbReference>
<keyword evidence="3" id="KW-0813">Transport</keyword>
<name>A0ABW5DTP6_9PROT</name>
<evidence type="ECO:0000313" key="6">
    <source>
        <dbReference type="EMBL" id="MFD2262630.1"/>
    </source>
</evidence>